<evidence type="ECO:0000256" key="2">
    <source>
        <dbReference type="ARBA" id="ARBA00022737"/>
    </source>
</evidence>
<dbReference type="GeneID" id="24799879"/>
<dbReference type="InterPro" id="IPR008930">
    <property type="entry name" value="Terpenoid_cyclase/PrenylTrfase"/>
</dbReference>
<dbReference type="GO" id="GO:0016866">
    <property type="term" value="F:intramolecular transferase activity"/>
    <property type="evidence" value="ECO:0007669"/>
    <property type="project" value="InterPro"/>
</dbReference>
<dbReference type="PATRIC" id="fig|1434106.5.peg.1178"/>
<dbReference type="Proteomes" id="UP000033079">
    <property type="component" value="Chromosome"/>
</dbReference>
<dbReference type="CDD" id="cd00688">
    <property type="entry name" value="ISOPREN_C2_like"/>
    <property type="match status" value="1"/>
</dbReference>
<dbReference type="SUPFAM" id="SSF48239">
    <property type="entry name" value="Terpenoid cyclases/Protein prenyltransferases"/>
    <property type="match status" value="1"/>
</dbReference>
<feature type="domain" description="Squalene cyclase C-terminal" evidence="3">
    <location>
        <begin position="138"/>
        <end position="235"/>
    </location>
</feature>
<dbReference type="EMBL" id="CP009530">
    <property type="protein sequence ID" value="AKB57447.1"/>
    <property type="molecule type" value="Genomic_DNA"/>
</dbReference>
<comment type="similarity">
    <text evidence="1">Belongs to the terpene cyclase/mutase family.</text>
</comment>
<organism evidence="4 5">
    <name type="scientific">Methanosarcina barkeri 227</name>
    <dbReference type="NCBI Taxonomy" id="1434106"/>
    <lineage>
        <taxon>Archaea</taxon>
        <taxon>Methanobacteriati</taxon>
        <taxon>Methanobacteriota</taxon>
        <taxon>Stenosarchaea group</taxon>
        <taxon>Methanomicrobia</taxon>
        <taxon>Methanosarcinales</taxon>
        <taxon>Methanosarcinaceae</taxon>
        <taxon>Methanosarcina</taxon>
    </lineage>
</organism>
<dbReference type="AlphaFoldDB" id="A0A0E3QZP9"/>
<evidence type="ECO:0000313" key="4">
    <source>
        <dbReference type="EMBL" id="AKB57447.1"/>
    </source>
</evidence>
<dbReference type="Gene3D" id="1.50.10.20">
    <property type="match status" value="2"/>
</dbReference>
<keyword evidence="2" id="KW-0677">Repeat</keyword>
<proteinExistence type="inferred from homology"/>
<accession>A0A0E3QZP9</accession>
<dbReference type="InterPro" id="IPR018333">
    <property type="entry name" value="Squalene_cyclase"/>
</dbReference>
<feature type="domain" description="Squalene cyclase C-terminal" evidence="3">
    <location>
        <begin position="252"/>
        <end position="345"/>
    </location>
</feature>
<dbReference type="KEGG" id="mbar:MSBR2_0931"/>
<gene>
    <name evidence="4" type="ORF">MSBR2_0931</name>
</gene>
<dbReference type="GO" id="GO:0005811">
    <property type="term" value="C:lipid droplet"/>
    <property type="evidence" value="ECO:0007669"/>
    <property type="project" value="InterPro"/>
</dbReference>
<dbReference type="HOGENOM" id="CLU_653167_0_0_2"/>
<reference evidence="4 5" key="1">
    <citation type="submission" date="2014-07" db="EMBL/GenBank/DDBJ databases">
        <title>Methanogenic archaea and the global carbon cycle.</title>
        <authorList>
            <person name="Henriksen J.R."/>
            <person name="Luke J."/>
            <person name="Reinhart S."/>
            <person name="Benedict M.N."/>
            <person name="Youngblut N.D."/>
            <person name="Metcalf M.E."/>
            <person name="Whitaker R.J."/>
            <person name="Metcalf W.W."/>
        </authorList>
    </citation>
    <scope>NUCLEOTIDE SEQUENCE [LARGE SCALE GENOMIC DNA]</scope>
    <source>
        <strain evidence="4 5">227</strain>
    </source>
</reference>
<protein>
    <recommendedName>
        <fullName evidence="3">Squalene cyclase C-terminal domain-containing protein</fullName>
    </recommendedName>
</protein>
<sequence>MVIEVNREKTNIKSEDVLKKIYLQIKTENFLTDDEKPYILNYLNFLITSITSKAKEISVELNHDCIKEEDLKNAIKKVIPPWEPDIPLEEIERLIESGKEYLIKKQRYGGWGTYSSWMHVAKLPAGIKKWDEEPPLKIWDTAMAIHALLNVGEPKDSKVIRDGIKWIKIQLRNDDGGYPYLPKEYWKYLPLEYCPISSSVYETSYATIALLEAGEKVDSPFIQENIEFLLRVQNKVYKAWGPTPFENMSVGATSCAVRALVKAEIDPKSECIQNAIRWLEDNQREDGGWSDTWKGGASASLITKTYDAISALLASGLEAEDEVIKKGIRYLLRIQDFIRNEKGEWGWVWTPNVKIDISNIENTATAVATLLRTGIKANNLEIKMGIRWLLKNKDFEGSWGNDTPRVIICLSQYLKYSKIS</sequence>
<dbReference type="PANTHER" id="PTHR11764">
    <property type="entry name" value="TERPENE CYCLASE/MUTASE FAMILY MEMBER"/>
    <property type="match status" value="1"/>
</dbReference>
<evidence type="ECO:0000313" key="5">
    <source>
        <dbReference type="Proteomes" id="UP000033079"/>
    </source>
</evidence>
<evidence type="ECO:0000256" key="1">
    <source>
        <dbReference type="ARBA" id="ARBA00009755"/>
    </source>
</evidence>
<name>A0A0E3QZP9_METBA</name>
<dbReference type="RefSeq" id="WP_048118087.1">
    <property type="nucleotide sequence ID" value="NZ_CP009530.1"/>
</dbReference>
<dbReference type="InterPro" id="IPR032696">
    <property type="entry name" value="SQ_cyclase_C"/>
</dbReference>
<evidence type="ECO:0000259" key="3">
    <source>
        <dbReference type="Pfam" id="PF13243"/>
    </source>
</evidence>
<dbReference type="PANTHER" id="PTHR11764:SF20">
    <property type="entry name" value="LANOSTEROL SYNTHASE"/>
    <property type="match status" value="1"/>
</dbReference>
<dbReference type="Pfam" id="PF13243">
    <property type="entry name" value="SQHop_cyclase_C"/>
    <property type="match status" value="2"/>
</dbReference>
<dbReference type="GO" id="GO:0016104">
    <property type="term" value="P:triterpenoid biosynthetic process"/>
    <property type="evidence" value="ECO:0007669"/>
    <property type="project" value="InterPro"/>
</dbReference>